<reference evidence="1" key="1">
    <citation type="journal article" date="2023" name="Science">
        <title>Genome structures resolve the early diversification of teleost fishes.</title>
        <authorList>
            <person name="Parey E."/>
            <person name="Louis A."/>
            <person name="Montfort J."/>
            <person name="Bouchez O."/>
            <person name="Roques C."/>
            <person name="Iampietro C."/>
            <person name="Lluch J."/>
            <person name="Castinel A."/>
            <person name="Donnadieu C."/>
            <person name="Desvignes T."/>
            <person name="Floi Bucao C."/>
            <person name="Jouanno E."/>
            <person name="Wen M."/>
            <person name="Mejri S."/>
            <person name="Dirks R."/>
            <person name="Jansen H."/>
            <person name="Henkel C."/>
            <person name="Chen W.J."/>
            <person name="Zahm M."/>
            <person name="Cabau C."/>
            <person name="Klopp C."/>
            <person name="Thompson A.W."/>
            <person name="Robinson-Rechavi M."/>
            <person name="Braasch I."/>
            <person name="Lecointre G."/>
            <person name="Bobe J."/>
            <person name="Postlethwait J.H."/>
            <person name="Berthelot C."/>
            <person name="Roest Crollius H."/>
            <person name="Guiguen Y."/>
        </authorList>
    </citation>
    <scope>NUCLEOTIDE SEQUENCE</scope>
    <source>
        <strain evidence="1">NC1722</strain>
    </source>
</reference>
<dbReference type="AlphaFoldDB" id="A0AAD7RYV0"/>
<proteinExistence type="predicted"/>
<dbReference type="PANTHER" id="PTHR33480:SF5">
    <property type="entry name" value="SI:DKEY-51D8.9"/>
    <property type="match status" value="1"/>
</dbReference>
<dbReference type="EMBL" id="JAINUG010000142">
    <property type="protein sequence ID" value="KAJ8392845.1"/>
    <property type="molecule type" value="Genomic_DNA"/>
</dbReference>
<comment type="caution">
    <text evidence="1">The sequence shown here is derived from an EMBL/GenBank/DDBJ whole genome shotgun (WGS) entry which is preliminary data.</text>
</comment>
<sequence length="126" mass="14324">MLTTEQNTSDESAVESDITDYDDVDYISVTKESSSDESDASLSLWPKRHLIGQRYPSLSTEKRTPSKSDSVVINVLSPSNSKDHRVYDKRNYCLFCLKPASKISRHLETVHHNETEVTRAVQHPKN</sequence>
<protein>
    <submittedName>
        <fullName evidence="1">Uncharacterized protein</fullName>
    </submittedName>
</protein>
<dbReference type="Proteomes" id="UP001221898">
    <property type="component" value="Unassembled WGS sequence"/>
</dbReference>
<dbReference type="PANTHER" id="PTHR33480">
    <property type="entry name" value="SET DOMAIN-CONTAINING PROTEIN-RELATED"/>
    <property type="match status" value="1"/>
</dbReference>
<gene>
    <name evidence="1" type="ORF">AAFF_G00070490</name>
</gene>
<accession>A0AAD7RYV0</accession>
<name>A0AAD7RYV0_9TELE</name>
<evidence type="ECO:0000313" key="1">
    <source>
        <dbReference type="EMBL" id="KAJ8392845.1"/>
    </source>
</evidence>
<organism evidence="1 2">
    <name type="scientific">Aldrovandia affinis</name>
    <dbReference type="NCBI Taxonomy" id="143900"/>
    <lineage>
        <taxon>Eukaryota</taxon>
        <taxon>Metazoa</taxon>
        <taxon>Chordata</taxon>
        <taxon>Craniata</taxon>
        <taxon>Vertebrata</taxon>
        <taxon>Euteleostomi</taxon>
        <taxon>Actinopterygii</taxon>
        <taxon>Neopterygii</taxon>
        <taxon>Teleostei</taxon>
        <taxon>Notacanthiformes</taxon>
        <taxon>Halosauridae</taxon>
        <taxon>Aldrovandia</taxon>
    </lineage>
</organism>
<evidence type="ECO:0000313" key="2">
    <source>
        <dbReference type="Proteomes" id="UP001221898"/>
    </source>
</evidence>
<keyword evidence="2" id="KW-1185">Reference proteome</keyword>